<dbReference type="Proteomes" id="UP001372338">
    <property type="component" value="Unassembled WGS sequence"/>
</dbReference>
<protein>
    <submittedName>
        <fullName evidence="1">Uncharacterized protein</fullName>
    </submittedName>
</protein>
<accession>A0AAN9EDL2</accession>
<comment type="caution">
    <text evidence="1">The sequence shown here is derived from an EMBL/GenBank/DDBJ whole genome shotgun (WGS) entry which is preliminary data.</text>
</comment>
<evidence type="ECO:0000313" key="2">
    <source>
        <dbReference type="Proteomes" id="UP001372338"/>
    </source>
</evidence>
<proteinExistence type="predicted"/>
<keyword evidence="2" id="KW-1185">Reference proteome</keyword>
<name>A0AAN9EDL2_CROPI</name>
<gene>
    <name evidence="1" type="ORF">RIF29_28887</name>
</gene>
<dbReference type="EMBL" id="JAYWIO010000006">
    <property type="protein sequence ID" value="KAK7255477.1"/>
    <property type="molecule type" value="Genomic_DNA"/>
</dbReference>
<dbReference type="AlphaFoldDB" id="A0AAN9EDL2"/>
<organism evidence="1 2">
    <name type="scientific">Crotalaria pallida</name>
    <name type="common">Smooth rattlebox</name>
    <name type="synonym">Crotalaria striata</name>
    <dbReference type="NCBI Taxonomy" id="3830"/>
    <lineage>
        <taxon>Eukaryota</taxon>
        <taxon>Viridiplantae</taxon>
        <taxon>Streptophyta</taxon>
        <taxon>Embryophyta</taxon>
        <taxon>Tracheophyta</taxon>
        <taxon>Spermatophyta</taxon>
        <taxon>Magnoliopsida</taxon>
        <taxon>eudicotyledons</taxon>
        <taxon>Gunneridae</taxon>
        <taxon>Pentapetalae</taxon>
        <taxon>rosids</taxon>
        <taxon>fabids</taxon>
        <taxon>Fabales</taxon>
        <taxon>Fabaceae</taxon>
        <taxon>Papilionoideae</taxon>
        <taxon>50 kb inversion clade</taxon>
        <taxon>genistoids sensu lato</taxon>
        <taxon>core genistoids</taxon>
        <taxon>Crotalarieae</taxon>
        <taxon>Crotalaria</taxon>
    </lineage>
</organism>
<sequence>MRTDNFETKNKNHTTLYGVATYAHITKISQNNHRHGNPTFAFTAFSLSRPSPCLSDELTSTAVPLSFSLFPGVLRCCFHYLRVPCPSFLSFLQYPPHIRFRANLSFLLRQFPLFRSRVSNFSS</sequence>
<evidence type="ECO:0000313" key="1">
    <source>
        <dbReference type="EMBL" id="KAK7255477.1"/>
    </source>
</evidence>
<reference evidence="1 2" key="1">
    <citation type="submission" date="2024-01" db="EMBL/GenBank/DDBJ databases">
        <title>The genomes of 5 underutilized Papilionoideae crops provide insights into root nodulation and disease resistanc.</title>
        <authorList>
            <person name="Yuan L."/>
        </authorList>
    </citation>
    <scope>NUCLEOTIDE SEQUENCE [LARGE SCALE GENOMIC DNA]</scope>
    <source>
        <strain evidence="1">ZHUSHIDOU_FW_LH</strain>
        <tissue evidence="1">Leaf</tissue>
    </source>
</reference>